<evidence type="ECO:0000256" key="1">
    <source>
        <dbReference type="SAM" id="Phobius"/>
    </source>
</evidence>
<dbReference type="InterPro" id="IPR012495">
    <property type="entry name" value="TadE-like_dom"/>
</dbReference>
<evidence type="ECO:0000259" key="2">
    <source>
        <dbReference type="Pfam" id="PF07811"/>
    </source>
</evidence>
<dbReference type="STRING" id="1715692.RUE5091_01959"/>
<keyword evidence="1" id="KW-0472">Membrane</keyword>
<keyword evidence="1" id="KW-0812">Transmembrane</keyword>
<protein>
    <submittedName>
        <fullName evidence="3">Flp pilus assembly protein TadG</fullName>
    </submittedName>
</protein>
<keyword evidence="1" id="KW-1133">Transmembrane helix</keyword>
<name>A0A0N7M9F3_9RHOB</name>
<dbReference type="Pfam" id="PF07811">
    <property type="entry name" value="TadE"/>
    <property type="match status" value="1"/>
</dbReference>
<dbReference type="AlphaFoldDB" id="A0A0N7M9F3"/>
<keyword evidence="4" id="KW-1185">Reference proteome</keyword>
<dbReference type="RefSeq" id="WP_243470754.1">
    <property type="nucleotide sequence ID" value="NZ_CYUD01000005.1"/>
</dbReference>
<proteinExistence type="predicted"/>
<dbReference type="EMBL" id="CYUD01000005">
    <property type="protein sequence ID" value="CUJ98736.1"/>
    <property type="molecule type" value="Genomic_DNA"/>
</dbReference>
<reference evidence="4" key="1">
    <citation type="submission" date="2015-09" db="EMBL/GenBank/DDBJ databases">
        <authorList>
            <person name="Rodrigo-Torres L."/>
            <person name="Arahal D.R."/>
        </authorList>
    </citation>
    <scope>NUCLEOTIDE SEQUENCE [LARGE SCALE GENOMIC DNA]</scope>
    <source>
        <strain evidence="4">CECT 5091</strain>
    </source>
</reference>
<accession>A0A0N7M9F3</accession>
<evidence type="ECO:0000313" key="3">
    <source>
        <dbReference type="EMBL" id="CUJ98736.1"/>
    </source>
</evidence>
<dbReference type="Proteomes" id="UP000051260">
    <property type="component" value="Unassembled WGS sequence"/>
</dbReference>
<organism evidence="3 4">
    <name type="scientific">Ruegeria denitrificans</name>
    <dbReference type="NCBI Taxonomy" id="1715692"/>
    <lineage>
        <taxon>Bacteria</taxon>
        <taxon>Pseudomonadati</taxon>
        <taxon>Pseudomonadota</taxon>
        <taxon>Alphaproteobacteria</taxon>
        <taxon>Rhodobacterales</taxon>
        <taxon>Roseobacteraceae</taxon>
        <taxon>Ruegeria</taxon>
    </lineage>
</organism>
<sequence>MNILMHIRAQLTRKGRGFLCDQTGGVLVEFAVVVSLFLFLFLSLLDFGRLSYSVVSAQKAAQLAARIAVVRPPACNYGAGVFPDTHNRGPSSLAPRFGTSCSAGTGVCIDPNLTPCSGAATNTTAAEIWGRVSPLLPPDATIDNLRFHYDFNDNLGFLGGPFTPMVTVELDLADFNFVSPLAALANAAGATNSTLPQAVGYSNFSVSLPAEDLALGESG</sequence>
<feature type="domain" description="TadE-like" evidence="2">
    <location>
        <begin position="24"/>
        <end position="66"/>
    </location>
</feature>
<evidence type="ECO:0000313" key="4">
    <source>
        <dbReference type="Proteomes" id="UP000051260"/>
    </source>
</evidence>
<gene>
    <name evidence="3" type="ORF">RUE5091_01959</name>
</gene>
<feature type="transmembrane region" description="Helical" evidence="1">
    <location>
        <begin position="26"/>
        <end position="45"/>
    </location>
</feature>